<evidence type="ECO:0000256" key="1">
    <source>
        <dbReference type="SAM" id="MobiDB-lite"/>
    </source>
</evidence>
<feature type="region of interest" description="Disordered" evidence="1">
    <location>
        <begin position="1"/>
        <end position="44"/>
    </location>
</feature>
<dbReference type="RefSeq" id="WP_050600610.1">
    <property type="nucleotide sequence ID" value="NZ_JYNE01000025.1"/>
</dbReference>
<evidence type="ECO:0000313" key="4">
    <source>
        <dbReference type="Proteomes" id="UP000037446"/>
    </source>
</evidence>
<dbReference type="AlphaFoldDB" id="A0A0L1KDF8"/>
<comment type="caution">
    <text evidence="3">The sequence shown here is derived from an EMBL/GenBank/DDBJ whole genome shotgun (WGS) entry which is preliminary data.</text>
</comment>
<feature type="compositionally biased region" description="Basic and acidic residues" evidence="1">
    <location>
        <begin position="17"/>
        <end position="44"/>
    </location>
</feature>
<feature type="compositionally biased region" description="Polar residues" evidence="1">
    <location>
        <begin position="1"/>
        <end position="13"/>
    </location>
</feature>
<dbReference type="PATRIC" id="fig|1306953.7.peg.117"/>
<organism evidence="3 4">
    <name type="scientific">Qipengyuania citrea LAMA 915</name>
    <dbReference type="NCBI Taxonomy" id="1306953"/>
    <lineage>
        <taxon>Bacteria</taxon>
        <taxon>Pseudomonadati</taxon>
        <taxon>Pseudomonadota</taxon>
        <taxon>Alphaproteobacteria</taxon>
        <taxon>Sphingomonadales</taxon>
        <taxon>Erythrobacteraceae</taxon>
        <taxon>Qipengyuania</taxon>
    </lineage>
</organism>
<sequence length="176" mass="18848">MADTAETNVTPISADSKLTDEQKREKLRERIEAGEQRNEERTLAEQAKDAADSAMEFTKKHPFAVVGGVLLAGLAIGAMTRPGRRIGRRGGAFAALAADTALAYGARMVDGVLDGAQYAGDRIEDLGESTATTARGLRRDAAYKLDVAGDALRASSRKAGRKGSRAYRSLRTRITH</sequence>
<keyword evidence="2" id="KW-1133">Transmembrane helix</keyword>
<keyword evidence="2" id="KW-0812">Transmembrane</keyword>
<evidence type="ECO:0000313" key="3">
    <source>
        <dbReference type="EMBL" id="KNH01914.1"/>
    </source>
</evidence>
<gene>
    <name evidence="3" type="ORF">J121_114</name>
</gene>
<name>A0A0L1KDF8_9SPHN</name>
<keyword evidence="2" id="KW-0472">Membrane</keyword>
<dbReference type="Proteomes" id="UP000037446">
    <property type="component" value="Unassembled WGS sequence"/>
</dbReference>
<reference evidence="3" key="1">
    <citation type="submission" date="2015-02" db="EMBL/GenBank/DDBJ databases">
        <authorList>
            <person name="Chooi Y.-H."/>
        </authorList>
    </citation>
    <scope>NUCLEOTIDE SEQUENCE [LARGE SCALE GENOMIC DNA]</scope>
    <source>
        <strain evidence="3">LAMA 915</strain>
    </source>
</reference>
<dbReference type="EMBL" id="JYNE01000025">
    <property type="protein sequence ID" value="KNH01914.1"/>
    <property type="molecule type" value="Genomic_DNA"/>
</dbReference>
<protein>
    <submittedName>
        <fullName evidence="3">Uncharacterized protein</fullName>
    </submittedName>
</protein>
<feature type="transmembrane region" description="Helical" evidence="2">
    <location>
        <begin position="61"/>
        <end position="79"/>
    </location>
</feature>
<dbReference type="STRING" id="1306953.J121_114"/>
<feature type="region of interest" description="Disordered" evidence="1">
    <location>
        <begin position="157"/>
        <end position="176"/>
    </location>
</feature>
<evidence type="ECO:0000256" key="2">
    <source>
        <dbReference type="SAM" id="Phobius"/>
    </source>
</evidence>
<proteinExistence type="predicted"/>
<accession>A0A0L1KDF8</accession>